<evidence type="ECO:0000313" key="1">
    <source>
        <dbReference type="EMBL" id="VFJ63740.1"/>
    </source>
</evidence>
<organism evidence="1">
    <name type="scientific">Candidatus Kentrum sp. DK</name>
    <dbReference type="NCBI Taxonomy" id="2126562"/>
    <lineage>
        <taxon>Bacteria</taxon>
        <taxon>Pseudomonadati</taxon>
        <taxon>Pseudomonadota</taxon>
        <taxon>Gammaproteobacteria</taxon>
        <taxon>Candidatus Kentrum</taxon>
    </lineage>
</organism>
<sequence>MQAMEFETEIRQGMIKLPDDCRQWSDKSVRVILLENNQSASIGKKRRQPHPAIAGKGKTLGDLVSPLVDEADWECLK</sequence>
<protein>
    <submittedName>
        <fullName evidence="1">Uncharacterized protein</fullName>
    </submittedName>
</protein>
<proteinExistence type="predicted"/>
<reference evidence="1" key="1">
    <citation type="submission" date="2019-02" db="EMBL/GenBank/DDBJ databases">
        <authorList>
            <person name="Gruber-Vodicka R. H."/>
            <person name="Seah K. B. B."/>
        </authorList>
    </citation>
    <scope>NUCLEOTIDE SEQUENCE</scope>
    <source>
        <strain evidence="1">BECK_DK161</strain>
    </source>
</reference>
<gene>
    <name evidence="1" type="ORF">BECKDK2373C_GA0170839_11118</name>
</gene>
<dbReference type="AlphaFoldDB" id="A0A450TAM0"/>
<name>A0A450TAM0_9GAMM</name>
<dbReference type="EMBL" id="CAADEY010000111">
    <property type="protein sequence ID" value="VFJ63740.1"/>
    <property type="molecule type" value="Genomic_DNA"/>
</dbReference>
<accession>A0A450TAM0</accession>